<organism evidence="2 3">
    <name type="scientific">Lentibacillus halodurans</name>
    <dbReference type="NCBI Taxonomy" id="237679"/>
    <lineage>
        <taxon>Bacteria</taxon>
        <taxon>Bacillati</taxon>
        <taxon>Bacillota</taxon>
        <taxon>Bacilli</taxon>
        <taxon>Bacillales</taxon>
        <taxon>Bacillaceae</taxon>
        <taxon>Lentibacillus</taxon>
    </lineage>
</organism>
<dbReference type="Pfam" id="PF00082">
    <property type="entry name" value="Peptidase_S8"/>
    <property type="match status" value="1"/>
</dbReference>
<dbReference type="GO" id="GO:0004252">
    <property type="term" value="F:serine-type endopeptidase activity"/>
    <property type="evidence" value="ECO:0007669"/>
    <property type="project" value="InterPro"/>
</dbReference>
<gene>
    <name evidence="2" type="ORF">SAMN04488072_102187</name>
</gene>
<dbReference type="EMBL" id="FOJW01000002">
    <property type="protein sequence ID" value="SFA83274.1"/>
    <property type="molecule type" value="Genomic_DNA"/>
</dbReference>
<dbReference type="InterPro" id="IPR034074">
    <property type="entry name" value="Y4bN_pept_dom"/>
</dbReference>
<dbReference type="RefSeq" id="WP_090233744.1">
    <property type="nucleotide sequence ID" value="NZ_FOJW01000002.1"/>
</dbReference>
<dbReference type="InterPro" id="IPR000209">
    <property type="entry name" value="Peptidase_S8/S53_dom"/>
</dbReference>
<evidence type="ECO:0000259" key="1">
    <source>
        <dbReference type="Pfam" id="PF00082"/>
    </source>
</evidence>
<proteinExistence type="predicted"/>
<reference evidence="2 3" key="1">
    <citation type="submission" date="2016-10" db="EMBL/GenBank/DDBJ databases">
        <authorList>
            <person name="de Groot N.N."/>
        </authorList>
    </citation>
    <scope>NUCLEOTIDE SEQUENCE [LARGE SCALE GENOMIC DNA]</scope>
    <source>
        <strain evidence="2 3">CGMCC 1.3702</strain>
    </source>
</reference>
<dbReference type="STRING" id="237679.SAMN04488072_102187"/>
<dbReference type="InterPro" id="IPR036852">
    <property type="entry name" value="Peptidase_S8/S53_dom_sf"/>
</dbReference>
<dbReference type="GO" id="GO:0006508">
    <property type="term" value="P:proteolysis"/>
    <property type="evidence" value="ECO:0007669"/>
    <property type="project" value="InterPro"/>
</dbReference>
<dbReference type="OrthoDB" id="9759014at2"/>
<feature type="domain" description="Peptidase S8/S53" evidence="1">
    <location>
        <begin position="307"/>
        <end position="694"/>
    </location>
</feature>
<evidence type="ECO:0000313" key="3">
    <source>
        <dbReference type="Proteomes" id="UP000198642"/>
    </source>
</evidence>
<protein>
    <submittedName>
        <fullName evidence="2">Subtilase family protein</fullName>
    </submittedName>
</protein>
<accession>A0A1I0W3Z3</accession>
<dbReference type="SUPFAM" id="SSF52743">
    <property type="entry name" value="Subtilisin-like"/>
    <property type="match status" value="1"/>
</dbReference>
<dbReference type="CDD" id="cd04847">
    <property type="entry name" value="Peptidases_S8_Subtilisin_like_2"/>
    <property type="match status" value="1"/>
</dbReference>
<keyword evidence="3" id="KW-1185">Reference proteome</keyword>
<sequence length="858" mass="97417">MNDRPILILPKPTSVDRSTRKSMIGKINYPKHDEQVKRILPKFKRLENAIDNRKGTISESVVGIDPEYALVFETVGTIENFVNAVKKVEGLEWLTEIEEYIDSDDNFYAVKDGEKVDDKKLNGRLFLMMSDQQAMRELQSLWNKYQNNENFEHGYGRWKLLFSQLKDLRLWDVQDRFYNTGLLEVLEEKISIGQEIIKFEIELWFRNEKGKRYEASNSVKKLVTAAQGKVINESIIEDISYHALLVETPITLFDDLKDESSIMLIKSESIMYFRPVGQSMVDFPEDDNEVEESLIEYQNSAEKVSSEPVIALLDGFPLQNHELLKDRLIIDDPDNYETAYQAKERIHGTTMASLIIHGELDRNDDTLLRPIYVRPIMKPNPMDFNGNSEHIPEDILPVDLIHRAVKRIFEGEGEESAVAPNIKIINLSIGDQSRPFDLQMSPMAKLLDFLSIKYNVLFIVSAGNYPGSIKLDVERDHFQNVKDEPFIEHQVIKYIANNIMDRRILSPSESINSLCIGGSHTDASTVAVMGRRVDLIKQPQLMSPFSRVGLGYRNSIKPDLLFSGGRQLYLENIMGDNGQALLDVAKATVSPGHRVAIPGSQGKLTEVAYTRGTSNAAALATRMSAKIFEMLVDLLNGFESGEEIIKDYGVLMIKALLVHGASWNQAFSFYKEVLGRPGDSTFKDKQVPRFLGYGFVDENKIFNGSDQKVTLIGYSKIRKEEGQVFEVPLPPSLSSKKIKRRLTVTLTWFTPQNFNNQKYRKAQLWFATNGVLEVNRKEVHGRAVQRGTVQHEIFEGDSAAAFIDDDTLNIKVNCREDAGGLKKQEIPYTIAITLEVADGLGIPIYNEVRDRLRTRVKA</sequence>
<dbReference type="AlphaFoldDB" id="A0A1I0W3Z3"/>
<evidence type="ECO:0000313" key="2">
    <source>
        <dbReference type="EMBL" id="SFA83274.1"/>
    </source>
</evidence>
<dbReference type="Gene3D" id="3.40.50.200">
    <property type="entry name" value="Peptidase S8/S53 domain"/>
    <property type="match status" value="1"/>
</dbReference>
<name>A0A1I0W3Z3_9BACI</name>
<dbReference type="Proteomes" id="UP000198642">
    <property type="component" value="Unassembled WGS sequence"/>
</dbReference>